<evidence type="ECO:0000313" key="9">
    <source>
        <dbReference type="EMBL" id="GFH63432.1"/>
    </source>
</evidence>
<dbReference type="GO" id="GO:0042781">
    <property type="term" value="F:3'-tRNA processing endoribonuclease activity"/>
    <property type="evidence" value="ECO:0007669"/>
    <property type="project" value="TreeGrafter"/>
</dbReference>
<comment type="caution">
    <text evidence="9">The sequence shown here is derived from an EMBL/GenBank/DDBJ whole genome shotgun (WGS) entry which is preliminary data.</text>
</comment>
<evidence type="ECO:0000256" key="1">
    <source>
        <dbReference type="ARBA" id="ARBA00002663"/>
    </source>
</evidence>
<dbReference type="InterPro" id="IPR000100">
    <property type="entry name" value="RNase_P"/>
</dbReference>
<gene>
    <name evidence="7 9" type="primary">rnpA</name>
    <name evidence="9" type="ORF">ZNDK_1203</name>
</gene>
<keyword evidence="6 7" id="KW-0694">RNA-binding</keyword>
<evidence type="ECO:0000256" key="6">
    <source>
        <dbReference type="ARBA" id="ARBA00022884"/>
    </source>
</evidence>
<evidence type="ECO:0000256" key="7">
    <source>
        <dbReference type="HAMAP-Rule" id="MF_00227"/>
    </source>
</evidence>
<dbReference type="EC" id="3.1.26.5" evidence="7 8"/>
<organism evidence="9 10">
    <name type="scientific">Candidatus Desulfovibrio kirbyi</name>
    <dbReference type="NCBI Taxonomy" id="2696086"/>
    <lineage>
        <taxon>Bacteria</taxon>
        <taxon>Pseudomonadati</taxon>
        <taxon>Thermodesulfobacteriota</taxon>
        <taxon>Desulfovibrionia</taxon>
        <taxon>Desulfovibrionales</taxon>
        <taxon>Desulfovibrionaceae</taxon>
        <taxon>Desulfovibrio</taxon>
    </lineage>
</organism>
<dbReference type="SUPFAM" id="SSF54211">
    <property type="entry name" value="Ribosomal protein S5 domain 2-like"/>
    <property type="match status" value="1"/>
</dbReference>
<dbReference type="Gene3D" id="3.30.230.10">
    <property type="match status" value="1"/>
</dbReference>
<dbReference type="GO" id="GO:0030677">
    <property type="term" value="C:ribonuclease P complex"/>
    <property type="evidence" value="ECO:0007669"/>
    <property type="project" value="TreeGrafter"/>
</dbReference>
<dbReference type="PANTHER" id="PTHR33992">
    <property type="entry name" value="RIBONUCLEASE P PROTEIN COMPONENT"/>
    <property type="match status" value="1"/>
</dbReference>
<comment type="function">
    <text evidence="1 7">RNaseP catalyzes the removal of the 5'-leader sequence from pre-tRNA to produce the mature 5'-terminus. It can also cleave other RNA substrates such as 4.5S RNA. The protein component plays an auxiliary but essential role in vivo by binding to the 5'-leader sequence and broadening the substrate specificity of the ribozyme.</text>
</comment>
<accession>A0A6L2R7H5</accession>
<name>A0A6L2R7H5_9BACT</name>
<dbReference type="GO" id="GO:0004526">
    <property type="term" value="F:ribonuclease P activity"/>
    <property type="evidence" value="ECO:0007669"/>
    <property type="project" value="UniProtKB-UniRule"/>
</dbReference>
<comment type="subunit">
    <text evidence="7">Consists of a catalytic RNA component (M1 or rnpB) and a protein subunit.</text>
</comment>
<dbReference type="InterPro" id="IPR020539">
    <property type="entry name" value="RNase_P_CS"/>
</dbReference>
<keyword evidence="4 7" id="KW-0255">Endonuclease</keyword>
<evidence type="ECO:0000256" key="5">
    <source>
        <dbReference type="ARBA" id="ARBA00022801"/>
    </source>
</evidence>
<dbReference type="InterPro" id="IPR014721">
    <property type="entry name" value="Ribsml_uS5_D2-typ_fold_subgr"/>
</dbReference>
<dbReference type="EMBL" id="BLLL01000016">
    <property type="protein sequence ID" value="GFH63432.1"/>
    <property type="molecule type" value="Genomic_DNA"/>
</dbReference>
<dbReference type="Pfam" id="PF00825">
    <property type="entry name" value="Ribonuclease_P"/>
    <property type="match status" value="1"/>
</dbReference>
<dbReference type="InterPro" id="IPR020568">
    <property type="entry name" value="Ribosomal_Su5_D2-typ_SF"/>
</dbReference>
<dbReference type="AlphaFoldDB" id="A0A6L2R7H5"/>
<dbReference type="HAMAP" id="MF_00227">
    <property type="entry name" value="RNase_P"/>
    <property type="match status" value="1"/>
</dbReference>
<dbReference type="PROSITE" id="PS00648">
    <property type="entry name" value="RIBONUCLEASE_P"/>
    <property type="match status" value="1"/>
</dbReference>
<dbReference type="GO" id="GO:0000049">
    <property type="term" value="F:tRNA binding"/>
    <property type="evidence" value="ECO:0007669"/>
    <property type="project" value="UniProtKB-UniRule"/>
</dbReference>
<reference evidence="9 10" key="1">
    <citation type="journal article" date="2020" name="ISME J.">
        <title>Parallel Reductive Genome Evolution in Desulfovibrio Ectosymbionts Independently Acquired by Trichonympha Protists in the Termite Gut.</title>
        <authorList>
            <person name="Takeuchi M."/>
            <person name="Kuwahara H."/>
            <person name="Murakami T."/>
            <person name="Takahashi K."/>
            <person name="Kajitani R."/>
            <person name="Toyoda A."/>
            <person name="Itoh T."/>
            <person name="Ohkuma M."/>
            <person name="Hongoh Y."/>
        </authorList>
    </citation>
    <scope>NUCLEOTIDE SEQUENCE [LARGE SCALE GENOMIC DNA]</scope>
    <source>
        <strain evidence="9">ZnDsv-02</strain>
    </source>
</reference>
<keyword evidence="5 7" id="KW-0378">Hydrolase</keyword>
<dbReference type="PANTHER" id="PTHR33992:SF1">
    <property type="entry name" value="RIBONUCLEASE P PROTEIN COMPONENT"/>
    <property type="match status" value="1"/>
</dbReference>
<comment type="catalytic activity">
    <reaction evidence="7">
        <text>Endonucleolytic cleavage of RNA, removing 5'-extranucleotides from tRNA precursor.</text>
        <dbReference type="EC" id="3.1.26.5"/>
    </reaction>
</comment>
<evidence type="ECO:0000256" key="3">
    <source>
        <dbReference type="ARBA" id="ARBA00022722"/>
    </source>
</evidence>
<proteinExistence type="inferred from homology"/>
<dbReference type="GO" id="GO:0001682">
    <property type="term" value="P:tRNA 5'-leader removal"/>
    <property type="evidence" value="ECO:0007669"/>
    <property type="project" value="UniProtKB-UniRule"/>
</dbReference>
<keyword evidence="3 7" id="KW-0540">Nuclease</keyword>
<evidence type="ECO:0000256" key="2">
    <source>
        <dbReference type="ARBA" id="ARBA00022694"/>
    </source>
</evidence>
<evidence type="ECO:0000256" key="4">
    <source>
        <dbReference type="ARBA" id="ARBA00022759"/>
    </source>
</evidence>
<dbReference type="Proteomes" id="UP000505077">
    <property type="component" value="Unassembled WGS sequence"/>
</dbReference>
<protein>
    <recommendedName>
        <fullName evidence="7 8">Ribonuclease P protein component</fullName>
        <shortName evidence="7">RNase P protein</shortName>
        <shortName evidence="7">RNaseP protein</shortName>
        <ecNumber evidence="7 8">3.1.26.5</ecNumber>
    </recommendedName>
    <alternativeName>
        <fullName evidence="7">Protein C5</fullName>
    </alternativeName>
</protein>
<dbReference type="NCBIfam" id="TIGR00188">
    <property type="entry name" value="rnpA"/>
    <property type="match status" value="1"/>
</dbReference>
<evidence type="ECO:0000256" key="8">
    <source>
        <dbReference type="NCBIfam" id="TIGR00188"/>
    </source>
</evidence>
<evidence type="ECO:0000313" key="10">
    <source>
        <dbReference type="Proteomes" id="UP000505077"/>
    </source>
</evidence>
<sequence length="131" mass="15127">MSSNRMCVRPFSLPRQARMRNRTDFFACYEQGLRRHTKHFLVFLHTTRHACARLGVAVSRKVGNAVVRNRIKRLLREYFRLHKDCIPHTTDMAVVAKKHAGNARLTLACVCAELTPLLQNIKQQNAMPQQS</sequence>
<comment type="similarity">
    <text evidence="7">Belongs to the RnpA family.</text>
</comment>
<keyword evidence="2 7" id="KW-0819">tRNA processing</keyword>